<evidence type="ECO:0000256" key="1">
    <source>
        <dbReference type="SAM" id="Phobius"/>
    </source>
</evidence>
<keyword evidence="1" id="KW-0472">Membrane</keyword>
<reference evidence="2 3" key="1">
    <citation type="submission" date="2018-05" db="EMBL/GenBank/DDBJ databases">
        <title>Brachybacterium sp. M1HQ-2T, whole genome shotgun sequence.</title>
        <authorList>
            <person name="Tuo L."/>
        </authorList>
    </citation>
    <scope>NUCLEOTIDE SEQUENCE [LARGE SCALE GENOMIC DNA]</scope>
    <source>
        <strain evidence="2 3">M1HQ-2</strain>
    </source>
</reference>
<protein>
    <recommendedName>
        <fullName evidence="4">ABC transporter permease</fullName>
    </recommendedName>
</protein>
<keyword evidence="3" id="KW-1185">Reference proteome</keyword>
<dbReference type="OrthoDB" id="62003at2"/>
<accession>A0A2U2RI42</accession>
<sequence>MTGGAQSAANVRPRVHRAPTRTARLPAPLLLRGLAASCRQAWRAQFVFRAAIWSGIVGACLQVVLVFLVWRAVYGTRTEVADVDHANAITYAILGVLASIVFQPFVFDTLYGRLRTGAIAFDVMRPISAVPSALAQQVGASLAQLPAVLCALVIGLAIGAIEPPGTVASALAFAASLALGFTIVLILNFTVGLVGFWTLEVGGAFLIYRMLAQFSSGALIPLWFMPGGLRTALELLPFSAQVFTPLSIYLDRSPGVHTLQAIGGQLIWIVVLAALAALVWRRAVRRLVIFGG</sequence>
<proteinExistence type="predicted"/>
<keyword evidence="1" id="KW-0812">Transmembrane</keyword>
<organism evidence="2 3">
    <name type="scientific">Brachybacterium endophyticum</name>
    <dbReference type="NCBI Taxonomy" id="2182385"/>
    <lineage>
        <taxon>Bacteria</taxon>
        <taxon>Bacillati</taxon>
        <taxon>Actinomycetota</taxon>
        <taxon>Actinomycetes</taxon>
        <taxon>Micrococcales</taxon>
        <taxon>Dermabacteraceae</taxon>
        <taxon>Brachybacterium</taxon>
    </lineage>
</organism>
<dbReference type="AlphaFoldDB" id="A0A2U2RI42"/>
<dbReference type="PANTHER" id="PTHR36832">
    <property type="entry name" value="SLR1174 PROTEIN-RELATED"/>
    <property type="match status" value="1"/>
</dbReference>
<feature type="transmembrane region" description="Helical" evidence="1">
    <location>
        <begin position="206"/>
        <end position="225"/>
    </location>
</feature>
<dbReference type="Pfam" id="PF06182">
    <property type="entry name" value="ABC2_membrane_6"/>
    <property type="match status" value="1"/>
</dbReference>
<evidence type="ECO:0000313" key="2">
    <source>
        <dbReference type="EMBL" id="PWH05549.1"/>
    </source>
</evidence>
<gene>
    <name evidence="2" type="ORF">DEO23_13385</name>
</gene>
<dbReference type="EMBL" id="QFKX01000005">
    <property type="protein sequence ID" value="PWH05549.1"/>
    <property type="molecule type" value="Genomic_DNA"/>
</dbReference>
<feature type="transmembrane region" description="Helical" evidence="1">
    <location>
        <begin position="173"/>
        <end position="199"/>
    </location>
</feature>
<name>A0A2U2RI42_9MICO</name>
<evidence type="ECO:0008006" key="4">
    <source>
        <dbReference type="Google" id="ProtNLM"/>
    </source>
</evidence>
<comment type="caution">
    <text evidence="2">The sequence shown here is derived from an EMBL/GenBank/DDBJ whole genome shotgun (WGS) entry which is preliminary data.</text>
</comment>
<keyword evidence="1" id="KW-1133">Transmembrane helix</keyword>
<dbReference type="PANTHER" id="PTHR36832:SF2">
    <property type="entry name" value="INTEGRAL MEMBRANE PROTEIN"/>
    <property type="match status" value="1"/>
</dbReference>
<feature type="transmembrane region" description="Helical" evidence="1">
    <location>
        <begin position="142"/>
        <end position="161"/>
    </location>
</feature>
<feature type="transmembrane region" description="Helical" evidence="1">
    <location>
        <begin position="88"/>
        <end position="107"/>
    </location>
</feature>
<feature type="transmembrane region" description="Helical" evidence="1">
    <location>
        <begin position="46"/>
        <end position="68"/>
    </location>
</feature>
<feature type="transmembrane region" description="Helical" evidence="1">
    <location>
        <begin position="259"/>
        <end position="280"/>
    </location>
</feature>
<evidence type="ECO:0000313" key="3">
    <source>
        <dbReference type="Proteomes" id="UP000245590"/>
    </source>
</evidence>
<dbReference type="InterPro" id="IPR010390">
    <property type="entry name" value="ABC-2_transporter-like"/>
</dbReference>
<dbReference type="Proteomes" id="UP000245590">
    <property type="component" value="Unassembled WGS sequence"/>
</dbReference>